<dbReference type="Proteomes" id="UP000000936">
    <property type="component" value="Chromosome"/>
</dbReference>
<proteinExistence type="predicted"/>
<evidence type="ECO:0000313" key="3">
    <source>
        <dbReference type="Proteomes" id="UP000000936"/>
    </source>
</evidence>
<dbReference type="HOGENOM" id="CLU_3121442_0_0_11"/>
<evidence type="ECO:0000313" key="2">
    <source>
        <dbReference type="EMBL" id="CBL55831.1"/>
    </source>
</evidence>
<dbReference type="EMBL" id="FN806773">
    <property type="protein sequence ID" value="CBL55831.1"/>
    <property type="molecule type" value="Genomic_DNA"/>
</dbReference>
<dbReference type="STRING" id="754252.PFREUD_03010"/>
<gene>
    <name evidence="2" type="ordered locus">PFREUD_03010</name>
</gene>
<evidence type="ECO:0000256" key="1">
    <source>
        <dbReference type="SAM" id="MobiDB-lite"/>
    </source>
</evidence>
<dbReference type="KEGG" id="pfr:PFREUD_03010"/>
<keyword evidence="3" id="KW-1185">Reference proteome</keyword>
<accession>D7GIA9</accession>
<organism evidence="2 3">
    <name type="scientific">Propionibacterium freudenreichii subsp. shermanii (strain ATCC 9614 / DSM 4902 / CIP 103027 / NCIMB 8099 / CIRM-BIA1)</name>
    <dbReference type="NCBI Taxonomy" id="754252"/>
    <lineage>
        <taxon>Bacteria</taxon>
        <taxon>Bacillati</taxon>
        <taxon>Actinomycetota</taxon>
        <taxon>Actinomycetes</taxon>
        <taxon>Propionibacteriales</taxon>
        <taxon>Propionibacteriaceae</taxon>
        <taxon>Propionibacterium</taxon>
    </lineage>
</organism>
<name>D7GIA9_PROFC</name>
<feature type="region of interest" description="Disordered" evidence="1">
    <location>
        <begin position="1"/>
        <end position="50"/>
    </location>
</feature>
<dbReference type="AlphaFoldDB" id="D7GIA9"/>
<reference evidence="2 3" key="1">
    <citation type="journal article" date="2010" name="PLoS ONE">
        <title>The complete genome of Propionibacterium freudenreichii CIRM-BIA1, a hardy actinobacterium with food and probiotic applications.</title>
        <authorList>
            <person name="Falentin H."/>
            <person name="Deutsch S.M."/>
            <person name="Jan G."/>
            <person name="Loux V."/>
            <person name="Thierry A."/>
            <person name="Parayre S."/>
            <person name="Maillard M.B."/>
            <person name="Dherbecourt J."/>
            <person name="Cousin F.J."/>
            <person name="Jardin J."/>
            <person name="Siguier P."/>
            <person name="Couloux A."/>
            <person name="Barbe V."/>
            <person name="Vacherie B."/>
            <person name="Wincker P."/>
            <person name="Gibrat J.F."/>
            <person name="Gaillardin C."/>
            <person name="Lortal S."/>
        </authorList>
    </citation>
    <scope>NUCLEOTIDE SEQUENCE [LARGE SCALE GENOMIC DNA]</scope>
    <source>
        <strain evidence="3">ATCC 9614 / DSM 4902 / CIP 103027 / NCIMB 8099 / CIRM-BIA1</strain>
    </source>
</reference>
<sequence length="50" mass="4984">MAGSGGPAQLLGLVAGGKDAGNSELEKAGSHETGAGFPVTWRTDTDHQGF</sequence>
<protein>
    <submittedName>
        <fullName evidence="2">Uncharacterized protein</fullName>
    </submittedName>
</protein>